<dbReference type="Proteomes" id="UP001056120">
    <property type="component" value="Linkage Group LG07"/>
</dbReference>
<keyword evidence="2" id="KW-1185">Reference proteome</keyword>
<comment type="caution">
    <text evidence="1">The sequence shown here is derived from an EMBL/GenBank/DDBJ whole genome shotgun (WGS) entry which is preliminary data.</text>
</comment>
<reference evidence="1 2" key="2">
    <citation type="journal article" date="2022" name="Mol. Ecol. Resour.">
        <title>The genomes of chicory, endive, great burdock and yacon provide insights into Asteraceae paleo-polyploidization history and plant inulin production.</title>
        <authorList>
            <person name="Fan W."/>
            <person name="Wang S."/>
            <person name="Wang H."/>
            <person name="Wang A."/>
            <person name="Jiang F."/>
            <person name="Liu H."/>
            <person name="Zhao H."/>
            <person name="Xu D."/>
            <person name="Zhang Y."/>
        </authorList>
    </citation>
    <scope>NUCLEOTIDE SEQUENCE [LARGE SCALE GENOMIC DNA]</scope>
    <source>
        <strain evidence="2">cv. Yunnan</strain>
        <tissue evidence="1">Leaves</tissue>
    </source>
</reference>
<protein>
    <submittedName>
        <fullName evidence="1">Uncharacterized protein</fullName>
    </submittedName>
</protein>
<reference evidence="2" key="1">
    <citation type="journal article" date="2022" name="Mol. Ecol. Resour.">
        <title>The genomes of chicory, endive, great burdock and yacon provide insights into Asteraceae palaeo-polyploidization history and plant inulin production.</title>
        <authorList>
            <person name="Fan W."/>
            <person name="Wang S."/>
            <person name="Wang H."/>
            <person name="Wang A."/>
            <person name="Jiang F."/>
            <person name="Liu H."/>
            <person name="Zhao H."/>
            <person name="Xu D."/>
            <person name="Zhang Y."/>
        </authorList>
    </citation>
    <scope>NUCLEOTIDE SEQUENCE [LARGE SCALE GENOMIC DNA]</scope>
    <source>
        <strain evidence="2">cv. Yunnan</strain>
    </source>
</reference>
<evidence type="ECO:0000313" key="1">
    <source>
        <dbReference type="EMBL" id="KAI3810762.1"/>
    </source>
</evidence>
<name>A0ACB9IUL3_9ASTR</name>
<organism evidence="1 2">
    <name type="scientific">Smallanthus sonchifolius</name>
    <dbReference type="NCBI Taxonomy" id="185202"/>
    <lineage>
        <taxon>Eukaryota</taxon>
        <taxon>Viridiplantae</taxon>
        <taxon>Streptophyta</taxon>
        <taxon>Embryophyta</taxon>
        <taxon>Tracheophyta</taxon>
        <taxon>Spermatophyta</taxon>
        <taxon>Magnoliopsida</taxon>
        <taxon>eudicotyledons</taxon>
        <taxon>Gunneridae</taxon>
        <taxon>Pentapetalae</taxon>
        <taxon>asterids</taxon>
        <taxon>campanulids</taxon>
        <taxon>Asterales</taxon>
        <taxon>Asteraceae</taxon>
        <taxon>Asteroideae</taxon>
        <taxon>Heliantheae alliance</taxon>
        <taxon>Millerieae</taxon>
        <taxon>Smallanthus</taxon>
    </lineage>
</organism>
<proteinExistence type="predicted"/>
<accession>A0ACB9IUL3</accession>
<dbReference type="EMBL" id="CM042024">
    <property type="protein sequence ID" value="KAI3810762.1"/>
    <property type="molecule type" value="Genomic_DNA"/>
</dbReference>
<sequence>MVVDLGLSFGENGVALETVTQGEESAAGASSPLGAQPPQGVPPPDTSNSVKNQEQEQKKPMDATGTIPSELLSIPICLMNTNMEIPVSPVRVQVIHEEISVPISGFQSQQNIDNSPSSPMPIPKAWNDRGAIPPNKGVTKSAGVIPGTQPNTSSDPKIQRKMGDLHNRYVSIQKPKRNVLTDVTNNRGPHVVPVSNPFVALDTEMSDLDKGNNADFNDCVMNDAGFFELNVESIKNVLKGNPASLTVPRVHDLSHSEEDSPSDEDIFDFDITNAQKLAISRSLEKFGSVKASDQANWSPGEWEYFYHLVESLEIDPNTCVEDVDSDSNGSAVFLKSLSKEGSSGGVVVPGPGSNSNV</sequence>
<gene>
    <name evidence="1" type="ORF">L1987_20384</name>
</gene>
<evidence type="ECO:0000313" key="2">
    <source>
        <dbReference type="Proteomes" id="UP001056120"/>
    </source>
</evidence>